<dbReference type="EMBL" id="JBHRTN010000007">
    <property type="protein sequence ID" value="MFC3124638.1"/>
    <property type="molecule type" value="Genomic_DNA"/>
</dbReference>
<evidence type="ECO:0000256" key="3">
    <source>
        <dbReference type="ARBA" id="ARBA00022970"/>
    </source>
</evidence>
<dbReference type="RefSeq" id="WP_379595056.1">
    <property type="nucleotide sequence ID" value="NZ_JBHRTN010000007.1"/>
</dbReference>
<feature type="domain" description="Leucine-binding protein" evidence="4">
    <location>
        <begin position="41"/>
        <end position="380"/>
    </location>
</feature>
<evidence type="ECO:0000313" key="5">
    <source>
        <dbReference type="EMBL" id="MFC3124638.1"/>
    </source>
</evidence>
<dbReference type="PANTHER" id="PTHR30483:SF37">
    <property type="entry name" value="ABC TRANSPORTER SUBSTRATE-BINDING PROTEIN"/>
    <property type="match status" value="1"/>
</dbReference>
<evidence type="ECO:0000256" key="2">
    <source>
        <dbReference type="ARBA" id="ARBA00022729"/>
    </source>
</evidence>
<proteinExistence type="inferred from homology"/>
<reference evidence="6" key="1">
    <citation type="journal article" date="2019" name="Int. J. Syst. Evol. Microbiol.">
        <title>The Global Catalogue of Microorganisms (GCM) 10K type strain sequencing project: providing services to taxonomists for standard genome sequencing and annotation.</title>
        <authorList>
            <consortium name="The Broad Institute Genomics Platform"/>
            <consortium name="The Broad Institute Genome Sequencing Center for Infectious Disease"/>
            <person name="Wu L."/>
            <person name="Ma J."/>
        </authorList>
    </citation>
    <scope>NUCLEOTIDE SEQUENCE [LARGE SCALE GENOMIC DNA]</scope>
    <source>
        <strain evidence="6">KCTC 52094</strain>
    </source>
</reference>
<dbReference type="Pfam" id="PF13458">
    <property type="entry name" value="Peripla_BP_6"/>
    <property type="match status" value="1"/>
</dbReference>
<dbReference type="Gene3D" id="3.40.50.2300">
    <property type="match status" value="2"/>
</dbReference>
<dbReference type="PANTHER" id="PTHR30483">
    <property type="entry name" value="LEUCINE-SPECIFIC-BINDING PROTEIN"/>
    <property type="match status" value="1"/>
</dbReference>
<dbReference type="PROSITE" id="PS51318">
    <property type="entry name" value="TAT"/>
    <property type="match status" value="1"/>
</dbReference>
<comment type="caution">
    <text evidence="5">The sequence shown here is derived from an EMBL/GenBank/DDBJ whole genome shotgun (WGS) entry which is preliminary data.</text>
</comment>
<organism evidence="5 6">
    <name type="scientific">Teichococcus globiformis</name>
    <dbReference type="NCBI Taxonomy" id="2307229"/>
    <lineage>
        <taxon>Bacteria</taxon>
        <taxon>Pseudomonadati</taxon>
        <taxon>Pseudomonadota</taxon>
        <taxon>Alphaproteobacteria</taxon>
        <taxon>Acetobacterales</taxon>
        <taxon>Roseomonadaceae</taxon>
        <taxon>Roseomonas</taxon>
    </lineage>
</organism>
<dbReference type="InterPro" id="IPR051010">
    <property type="entry name" value="BCAA_transport"/>
</dbReference>
<keyword evidence="2" id="KW-0732">Signal</keyword>
<dbReference type="InterPro" id="IPR006311">
    <property type="entry name" value="TAT_signal"/>
</dbReference>
<gene>
    <name evidence="5" type="ORF">ACFOD4_06140</name>
</gene>
<comment type="similarity">
    <text evidence="1">Belongs to the leucine-binding protein family.</text>
</comment>
<dbReference type="Proteomes" id="UP001595593">
    <property type="component" value="Unassembled WGS sequence"/>
</dbReference>
<keyword evidence="3" id="KW-0029">Amino-acid transport</keyword>
<accession>A0ABV7FWA7</accession>
<protein>
    <submittedName>
        <fullName evidence="5">ABC transporter substrate-binding protein</fullName>
    </submittedName>
</protein>
<dbReference type="InterPro" id="IPR028082">
    <property type="entry name" value="Peripla_BP_I"/>
</dbReference>
<sequence length="415" mass="45373">MTDRLTAPPPNGRRALLAGAAGLAAASLAMPALVRAQSSSIRVGEINSYTAQPAFLGPYRNGWLLAQEQVNAAGGIDGRPMETLFRDDAGRPEDAVRIAAELVASEKVALLGGGYLSNVGLALADYARQNKVLYAASEPLTDALVWSRGNRYTFRLRPSTYMQAAMLVEEAAKLPARRWATIAPNYEYGQSAVRWFKELLAKARPDVEFVGEQFPALGRIEAGSTVQALERVRPDGIFNVTFSTDLLNFVRQGNTRGLFEGRSVASMLTGEPEYLEPLGEECPEGWIVTGYPRDELDNPVHTALRDAYRARFGELPRCGSIVGYDTALAIATMLRKAGSTEVERMVEAFKGLRYPTGYGTGEVEFRALDHQATLGAFVGRTSLNGRVGRMVDWRYADGARYLPSDEQVKAWRPQG</sequence>
<keyword evidence="6" id="KW-1185">Reference proteome</keyword>
<keyword evidence="3" id="KW-0813">Transport</keyword>
<dbReference type="CDD" id="cd06330">
    <property type="entry name" value="PBP1_As_SBP-like"/>
    <property type="match status" value="1"/>
</dbReference>
<evidence type="ECO:0000256" key="1">
    <source>
        <dbReference type="ARBA" id="ARBA00010062"/>
    </source>
</evidence>
<evidence type="ECO:0000259" key="4">
    <source>
        <dbReference type="Pfam" id="PF13458"/>
    </source>
</evidence>
<dbReference type="InterPro" id="IPR028081">
    <property type="entry name" value="Leu-bd"/>
</dbReference>
<dbReference type="SUPFAM" id="SSF53822">
    <property type="entry name" value="Periplasmic binding protein-like I"/>
    <property type="match status" value="1"/>
</dbReference>
<evidence type="ECO:0000313" key="6">
    <source>
        <dbReference type="Proteomes" id="UP001595593"/>
    </source>
</evidence>
<name>A0ABV7FWA7_9PROT</name>